<name>A0A1T4MEM2_9BACT</name>
<gene>
    <name evidence="2" type="ORF">SAMN02745119_01250</name>
</gene>
<dbReference type="STRING" id="115783.SAMN02745119_01250"/>
<sequence>MTLCIGGALGVLPLLWGTSLICLWLAQRFRLNHLVLQSVNYLLYPVQLALLVPFCKLGQLLIPWGPSVAPDQLLTVHHTGVFAALSLLLWLSYKALLGWLITVPPVTLLVYLVLTRVAKRLESGAVDVAGL</sequence>
<dbReference type="AlphaFoldDB" id="A0A1T4MEM2"/>
<dbReference type="Proteomes" id="UP000190102">
    <property type="component" value="Unassembled WGS sequence"/>
</dbReference>
<feature type="transmembrane region" description="Helical" evidence="1">
    <location>
        <begin position="97"/>
        <end position="114"/>
    </location>
</feature>
<feature type="transmembrane region" description="Helical" evidence="1">
    <location>
        <begin position="74"/>
        <end position="91"/>
    </location>
</feature>
<keyword evidence="1" id="KW-1133">Transmembrane helix</keyword>
<reference evidence="3" key="1">
    <citation type="submission" date="2017-02" db="EMBL/GenBank/DDBJ databases">
        <authorList>
            <person name="Varghese N."/>
            <person name="Submissions S."/>
        </authorList>
    </citation>
    <scope>NUCLEOTIDE SEQUENCE [LARGE SCALE GENOMIC DNA]</scope>
    <source>
        <strain evidence="3">ATCC BAA-34</strain>
    </source>
</reference>
<evidence type="ECO:0000313" key="3">
    <source>
        <dbReference type="Proteomes" id="UP000190102"/>
    </source>
</evidence>
<feature type="transmembrane region" description="Helical" evidence="1">
    <location>
        <begin position="41"/>
        <end position="62"/>
    </location>
</feature>
<evidence type="ECO:0000313" key="2">
    <source>
        <dbReference type="EMBL" id="SJZ65204.1"/>
    </source>
</evidence>
<organism evidence="2 3">
    <name type="scientific">Trichlorobacter thiogenes</name>
    <dbReference type="NCBI Taxonomy" id="115783"/>
    <lineage>
        <taxon>Bacteria</taxon>
        <taxon>Pseudomonadati</taxon>
        <taxon>Thermodesulfobacteriota</taxon>
        <taxon>Desulfuromonadia</taxon>
        <taxon>Geobacterales</taxon>
        <taxon>Geobacteraceae</taxon>
        <taxon>Trichlorobacter</taxon>
    </lineage>
</organism>
<keyword evidence="1" id="KW-0812">Transmembrane</keyword>
<keyword evidence="1" id="KW-0472">Membrane</keyword>
<dbReference type="EMBL" id="FUWR01000005">
    <property type="protein sequence ID" value="SJZ65204.1"/>
    <property type="molecule type" value="Genomic_DNA"/>
</dbReference>
<protein>
    <submittedName>
        <fullName evidence="2">Uncharacterized protein</fullName>
    </submittedName>
</protein>
<accession>A0A1T4MEM2</accession>
<proteinExistence type="predicted"/>
<dbReference type="RefSeq" id="WP_244161364.1">
    <property type="nucleotide sequence ID" value="NZ_FUWR01000005.1"/>
</dbReference>
<evidence type="ECO:0000256" key="1">
    <source>
        <dbReference type="SAM" id="Phobius"/>
    </source>
</evidence>
<keyword evidence="3" id="KW-1185">Reference proteome</keyword>